<sequence length="390" mass="40139">MTAGDSKAGDDVSVEVAAVKLATEGGSGEQNKDLNGGAGKSTEGQTYLRRHSSVAQLAQAAWREAAGISAALGTGLAISVGGLLIGLVEVIPPLAVSGLRCVCSVLYLLPVIALWRPQLLADKGNRLGLAAVSVVLALRALTFTLGSSTLPLAEFSLLINTMPVFAAIFGCAILEERCGPREMAAGLLVLSGILVAFLPTLLMTPDVGTSISGIVITLACALFQAMAFVILRRLSCQVSPITVSLWTSVATVVLCVPPAGALGQLRHLDTEPLDLAYTAGAGLTALLTALLPTIACTLAEAGRVAIATTSSVVFSFALQAAVQLKAPTPWALVGAGFIVAAVVCSNLKWEPSVDIFEKLKLKGSGDKEKDPLFVVKDYGTVPVPSPNKSP</sequence>
<name>A0A131YZ38_RHIAP</name>
<feature type="transmembrane region" description="Helical" evidence="2">
    <location>
        <begin position="210"/>
        <end position="231"/>
    </location>
</feature>
<feature type="transmembrane region" description="Helical" evidence="2">
    <location>
        <begin position="65"/>
        <end position="88"/>
    </location>
</feature>
<feature type="domain" description="EamA" evidence="3">
    <location>
        <begin position="212"/>
        <end position="346"/>
    </location>
</feature>
<feature type="transmembrane region" description="Helical" evidence="2">
    <location>
        <begin position="304"/>
        <end position="324"/>
    </location>
</feature>
<evidence type="ECO:0000256" key="2">
    <source>
        <dbReference type="SAM" id="Phobius"/>
    </source>
</evidence>
<feature type="transmembrane region" description="Helical" evidence="2">
    <location>
        <begin position="152"/>
        <end position="174"/>
    </location>
</feature>
<dbReference type="PANTHER" id="PTHR22911">
    <property type="entry name" value="ACYL-MALONYL CONDENSING ENZYME-RELATED"/>
    <property type="match status" value="1"/>
</dbReference>
<feature type="transmembrane region" description="Helical" evidence="2">
    <location>
        <begin position="330"/>
        <end position="349"/>
    </location>
</feature>
<dbReference type="SUPFAM" id="SSF103481">
    <property type="entry name" value="Multidrug resistance efflux transporter EmrE"/>
    <property type="match status" value="1"/>
</dbReference>
<dbReference type="Pfam" id="PF00892">
    <property type="entry name" value="EamA"/>
    <property type="match status" value="2"/>
</dbReference>
<feature type="transmembrane region" description="Helical" evidence="2">
    <location>
        <begin position="94"/>
        <end position="115"/>
    </location>
</feature>
<proteinExistence type="predicted"/>
<evidence type="ECO:0000313" key="4">
    <source>
        <dbReference type="EMBL" id="JAP83466.1"/>
    </source>
</evidence>
<keyword evidence="2" id="KW-0812">Transmembrane</keyword>
<dbReference type="AlphaFoldDB" id="A0A131YZ38"/>
<evidence type="ECO:0000256" key="1">
    <source>
        <dbReference type="SAM" id="MobiDB-lite"/>
    </source>
</evidence>
<dbReference type="GO" id="GO:0016020">
    <property type="term" value="C:membrane"/>
    <property type="evidence" value="ECO:0007669"/>
    <property type="project" value="InterPro"/>
</dbReference>
<protein>
    <submittedName>
        <fullName evidence="4">Permease of the drug/metabolite transporter dmt superfamily</fullName>
    </submittedName>
</protein>
<evidence type="ECO:0000259" key="3">
    <source>
        <dbReference type="Pfam" id="PF00892"/>
    </source>
</evidence>
<feature type="transmembrane region" description="Helical" evidence="2">
    <location>
        <begin position="275"/>
        <end position="297"/>
    </location>
</feature>
<feature type="domain" description="EamA" evidence="3">
    <location>
        <begin position="67"/>
        <end position="197"/>
    </location>
</feature>
<organism evidence="4">
    <name type="scientific">Rhipicephalus appendiculatus</name>
    <name type="common">Brown ear tick</name>
    <dbReference type="NCBI Taxonomy" id="34631"/>
    <lineage>
        <taxon>Eukaryota</taxon>
        <taxon>Metazoa</taxon>
        <taxon>Ecdysozoa</taxon>
        <taxon>Arthropoda</taxon>
        <taxon>Chelicerata</taxon>
        <taxon>Arachnida</taxon>
        <taxon>Acari</taxon>
        <taxon>Parasitiformes</taxon>
        <taxon>Ixodida</taxon>
        <taxon>Ixodoidea</taxon>
        <taxon>Ixodidae</taxon>
        <taxon>Rhipicephalinae</taxon>
        <taxon>Rhipicephalus</taxon>
        <taxon>Rhipicephalus</taxon>
    </lineage>
</organism>
<feature type="region of interest" description="Disordered" evidence="1">
    <location>
        <begin position="21"/>
        <end position="43"/>
    </location>
</feature>
<feature type="transmembrane region" description="Helical" evidence="2">
    <location>
        <begin position="243"/>
        <end position="263"/>
    </location>
</feature>
<accession>A0A131YZ38</accession>
<feature type="transmembrane region" description="Helical" evidence="2">
    <location>
        <begin position="186"/>
        <end position="204"/>
    </location>
</feature>
<feature type="transmembrane region" description="Helical" evidence="2">
    <location>
        <begin position="127"/>
        <end position="146"/>
    </location>
</feature>
<dbReference type="InterPro" id="IPR037185">
    <property type="entry name" value="EmrE-like"/>
</dbReference>
<keyword evidence="2" id="KW-1133">Transmembrane helix</keyword>
<reference evidence="4" key="1">
    <citation type="journal article" date="2016" name="Ticks Tick Borne Dis.">
        <title>De novo assembly and annotation of the salivary gland transcriptome of Rhipicephalus appendiculatus male and female ticks during blood feeding.</title>
        <authorList>
            <person name="de Castro M.H."/>
            <person name="de Klerk D."/>
            <person name="Pienaar R."/>
            <person name="Latif A.A."/>
            <person name="Rees D.J."/>
            <person name="Mans B.J."/>
        </authorList>
    </citation>
    <scope>NUCLEOTIDE SEQUENCE</scope>
    <source>
        <tissue evidence="4">Salivary glands</tissue>
    </source>
</reference>
<dbReference type="EMBL" id="GEDV01005091">
    <property type="protein sequence ID" value="JAP83466.1"/>
    <property type="molecule type" value="Transcribed_RNA"/>
</dbReference>
<keyword evidence="2" id="KW-0472">Membrane</keyword>
<dbReference type="PANTHER" id="PTHR22911:SF137">
    <property type="entry name" value="SOLUTE CARRIER FAMILY 35 MEMBER G2-RELATED"/>
    <property type="match status" value="1"/>
</dbReference>
<dbReference type="InterPro" id="IPR000620">
    <property type="entry name" value="EamA_dom"/>
</dbReference>